<dbReference type="Gene3D" id="3.20.20.70">
    <property type="entry name" value="Aldolase class I"/>
    <property type="match status" value="1"/>
</dbReference>
<comment type="cofactor">
    <cofactor evidence="1">
        <name>FMN</name>
        <dbReference type="ChEBI" id="CHEBI:58210"/>
    </cofactor>
</comment>
<evidence type="ECO:0000313" key="9">
    <source>
        <dbReference type="EMBL" id="RVU06320.1"/>
    </source>
</evidence>
<organism evidence="9 10">
    <name type="scientific">Novosphingobium umbonatum</name>
    <dbReference type="NCBI Taxonomy" id="1908524"/>
    <lineage>
        <taxon>Bacteria</taxon>
        <taxon>Pseudomonadati</taxon>
        <taxon>Pseudomonadota</taxon>
        <taxon>Alphaproteobacteria</taxon>
        <taxon>Sphingomonadales</taxon>
        <taxon>Sphingomonadaceae</taxon>
        <taxon>Novosphingobium</taxon>
    </lineage>
</organism>
<feature type="active site" description="Proton acceptor" evidence="6">
    <location>
        <position position="260"/>
    </location>
</feature>
<dbReference type="InterPro" id="IPR000262">
    <property type="entry name" value="FMN-dep_DH"/>
</dbReference>
<proteinExistence type="inferred from homology"/>
<dbReference type="InterPro" id="IPR012133">
    <property type="entry name" value="Alpha-hydoxy_acid_DH_FMN"/>
</dbReference>
<keyword evidence="2 7" id="KW-0285">Flavoprotein</keyword>
<evidence type="ECO:0000256" key="2">
    <source>
        <dbReference type="ARBA" id="ARBA00022630"/>
    </source>
</evidence>
<feature type="binding site" evidence="7">
    <location>
        <begin position="314"/>
        <end position="315"/>
    </location>
    <ligand>
        <name>FMN</name>
        <dbReference type="ChEBI" id="CHEBI:58210"/>
    </ligand>
</feature>
<dbReference type="AlphaFoldDB" id="A0A3S3TQK9"/>
<feature type="binding site" evidence="7">
    <location>
        <position position="135"/>
    </location>
    <ligand>
        <name>FMN</name>
        <dbReference type="ChEBI" id="CHEBI:58210"/>
    </ligand>
</feature>
<comment type="caution">
    <text evidence="9">The sequence shown here is derived from an EMBL/GenBank/DDBJ whole genome shotgun (WGS) entry which is preliminary data.</text>
</comment>
<dbReference type="RefSeq" id="WP_127707101.1">
    <property type="nucleotide sequence ID" value="NZ_SACO01000003.1"/>
</dbReference>
<dbReference type="CDD" id="cd02809">
    <property type="entry name" value="alpha_hydroxyacid_oxid_FMN"/>
    <property type="match status" value="1"/>
</dbReference>
<dbReference type="EMBL" id="SACO01000003">
    <property type="protein sequence ID" value="RVU06320.1"/>
    <property type="molecule type" value="Genomic_DNA"/>
</dbReference>
<keyword evidence="10" id="KW-1185">Reference proteome</keyword>
<evidence type="ECO:0000313" key="10">
    <source>
        <dbReference type="Proteomes" id="UP000282837"/>
    </source>
</evidence>
<dbReference type="Proteomes" id="UP000282837">
    <property type="component" value="Unassembled WGS sequence"/>
</dbReference>
<evidence type="ECO:0000256" key="4">
    <source>
        <dbReference type="ARBA" id="ARBA00023002"/>
    </source>
</evidence>
<feature type="binding site" evidence="7">
    <location>
        <position position="114"/>
    </location>
    <ligand>
        <name>FMN</name>
        <dbReference type="ChEBI" id="CHEBI:58210"/>
    </ligand>
</feature>
<keyword evidence="4" id="KW-0560">Oxidoreductase</keyword>
<feature type="domain" description="FMN hydroxy acid dehydrogenase" evidence="8">
    <location>
        <begin position="8"/>
        <end position="363"/>
    </location>
</feature>
<sequence>MAPSPAHSIPGTMLCLADYQREAAQRVDPAIWAWLEGASGSGMARQREQASFARHAILPRVLAPVAHGSTRLRLLGQDLAHPVLLGPVGYHQLLHPQGELATAAGALETVMCLSTMSSVAVEQVATRAQGPLWFQLYWQARREDTLTLVRRAEAAGARALVLTLDTLAQPASHHAIRSGFALPPHISAVHLRDIPPAPTIAGHWYHPALAGLAAAAPVLEDLHWLRSQTDLPLIAKGVCHTGDAQAIMQAGFAGLVISTHGGRALDEAPAPLALLPAMRAALGGDAVILIDGSIRSGGDVFKALALGADAVLLGRPQLHALAVAGSLGVAHMLKLLREELELTMALAGCTSLADITPACLIPA</sequence>
<dbReference type="OrthoDB" id="9770452at2"/>
<evidence type="ECO:0000256" key="5">
    <source>
        <dbReference type="ARBA" id="ARBA00024042"/>
    </source>
</evidence>
<dbReference type="InterPro" id="IPR037396">
    <property type="entry name" value="FMN_HAD"/>
</dbReference>
<dbReference type="InterPro" id="IPR013785">
    <property type="entry name" value="Aldolase_TIM"/>
</dbReference>
<dbReference type="SUPFAM" id="SSF51395">
    <property type="entry name" value="FMN-linked oxidoreductases"/>
    <property type="match status" value="1"/>
</dbReference>
<accession>A0A3S3TQK9</accession>
<feature type="binding site" evidence="7">
    <location>
        <position position="137"/>
    </location>
    <ligand>
        <name>glyoxylate</name>
        <dbReference type="ChEBI" id="CHEBI:36655"/>
    </ligand>
</feature>
<feature type="binding site" evidence="7">
    <location>
        <position position="260"/>
    </location>
    <ligand>
        <name>glyoxylate</name>
        <dbReference type="ChEBI" id="CHEBI:36655"/>
    </ligand>
</feature>
<dbReference type="PIRSF" id="PIRSF000138">
    <property type="entry name" value="Al-hdrx_acd_dh"/>
    <property type="match status" value="1"/>
</dbReference>
<dbReference type="GO" id="GO:0010181">
    <property type="term" value="F:FMN binding"/>
    <property type="evidence" value="ECO:0007669"/>
    <property type="project" value="InterPro"/>
</dbReference>
<dbReference type="GO" id="GO:0016491">
    <property type="term" value="F:oxidoreductase activity"/>
    <property type="evidence" value="ECO:0007669"/>
    <property type="project" value="UniProtKB-KW"/>
</dbReference>
<feature type="binding site" evidence="7">
    <location>
        <position position="163"/>
    </location>
    <ligand>
        <name>FMN</name>
        <dbReference type="ChEBI" id="CHEBI:58210"/>
    </ligand>
</feature>
<gene>
    <name evidence="9" type="ORF">EOE18_05705</name>
</gene>
<feature type="binding site" evidence="7">
    <location>
        <position position="258"/>
    </location>
    <ligand>
        <name>FMN</name>
        <dbReference type="ChEBI" id="CHEBI:58210"/>
    </ligand>
</feature>
<reference evidence="9 10" key="1">
    <citation type="submission" date="2019-01" db="EMBL/GenBank/DDBJ databases">
        <authorList>
            <person name="Chen W.-M."/>
        </authorList>
    </citation>
    <scope>NUCLEOTIDE SEQUENCE [LARGE SCALE GENOMIC DNA]</scope>
    <source>
        <strain evidence="9 10">FSY-9</strain>
    </source>
</reference>
<dbReference type="PANTHER" id="PTHR10578">
    <property type="entry name" value="S -2-HYDROXY-ACID OXIDASE-RELATED"/>
    <property type="match status" value="1"/>
</dbReference>
<feature type="binding site" evidence="7">
    <location>
        <position position="236"/>
    </location>
    <ligand>
        <name>FMN</name>
        <dbReference type="ChEBI" id="CHEBI:58210"/>
    </ligand>
</feature>
<keyword evidence="3 7" id="KW-0288">FMN</keyword>
<comment type="similarity">
    <text evidence="5">Belongs to the FMN-dependent alpha-hydroxy acid dehydrogenase family.</text>
</comment>
<dbReference type="Pfam" id="PF01070">
    <property type="entry name" value="FMN_dh"/>
    <property type="match status" value="1"/>
</dbReference>
<evidence type="ECO:0000256" key="6">
    <source>
        <dbReference type="PIRSR" id="PIRSR000138-1"/>
    </source>
</evidence>
<evidence type="ECO:0000256" key="1">
    <source>
        <dbReference type="ARBA" id="ARBA00001917"/>
    </source>
</evidence>
<dbReference type="PROSITE" id="PS51349">
    <property type="entry name" value="FMN_HYDROXY_ACID_DH_2"/>
    <property type="match status" value="1"/>
</dbReference>
<protein>
    <submittedName>
        <fullName evidence="9">Alpha-hydroxy-acid oxidizing protein</fullName>
    </submittedName>
</protein>
<feature type="binding site" evidence="7">
    <location>
        <begin position="87"/>
        <end position="89"/>
    </location>
    <ligand>
        <name>FMN</name>
        <dbReference type="ChEBI" id="CHEBI:58210"/>
    </ligand>
</feature>
<name>A0A3S3TQK9_9SPHN</name>
<dbReference type="PANTHER" id="PTHR10578:SF107">
    <property type="entry name" value="2-HYDROXYACID OXIDASE 1"/>
    <property type="match status" value="1"/>
</dbReference>
<feature type="binding site" evidence="7">
    <location>
        <begin position="291"/>
        <end position="295"/>
    </location>
    <ligand>
        <name>FMN</name>
        <dbReference type="ChEBI" id="CHEBI:58210"/>
    </ligand>
</feature>
<evidence type="ECO:0000259" key="8">
    <source>
        <dbReference type="PROSITE" id="PS51349"/>
    </source>
</evidence>
<evidence type="ECO:0000256" key="3">
    <source>
        <dbReference type="ARBA" id="ARBA00022643"/>
    </source>
</evidence>
<feature type="binding site" evidence="7">
    <location>
        <position position="263"/>
    </location>
    <ligand>
        <name>glyoxylate</name>
        <dbReference type="ChEBI" id="CHEBI:36655"/>
    </ligand>
</feature>
<evidence type="ECO:0000256" key="7">
    <source>
        <dbReference type="PIRSR" id="PIRSR000138-2"/>
    </source>
</evidence>